<reference evidence="1" key="1">
    <citation type="submission" date="2019-08" db="EMBL/GenBank/DDBJ databases">
        <authorList>
            <person name="Kucharzyk K."/>
            <person name="Murdoch R.W."/>
            <person name="Higgins S."/>
            <person name="Loffler F."/>
        </authorList>
    </citation>
    <scope>NUCLEOTIDE SEQUENCE</scope>
</reference>
<protein>
    <submittedName>
        <fullName evidence="1">Uncharacterized protein</fullName>
    </submittedName>
</protein>
<evidence type="ECO:0000313" key="1">
    <source>
        <dbReference type="EMBL" id="MPN63715.1"/>
    </source>
</evidence>
<sequence>MHDGLRMNHYVDLIRGKVKQIRRLDYLKALIKKCCGIDGDLSAHVPGGMHQCLLRRDRHQVFTFFTPKWSAGRG</sequence>
<dbReference type="AlphaFoldDB" id="A0A645JJ62"/>
<gene>
    <name evidence="1" type="ORF">SDC9_211480</name>
</gene>
<accession>A0A645JJ62</accession>
<comment type="caution">
    <text evidence="1">The sequence shown here is derived from an EMBL/GenBank/DDBJ whole genome shotgun (WGS) entry which is preliminary data.</text>
</comment>
<proteinExistence type="predicted"/>
<name>A0A645JJ62_9ZZZZ</name>
<dbReference type="EMBL" id="VSSQ01143542">
    <property type="protein sequence ID" value="MPN63715.1"/>
    <property type="molecule type" value="Genomic_DNA"/>
</dbReference>
<organism evidence="1">
    <name type="scientific">bioreactor metagenome</name>
    <dbReference type="NCBI Taxonomy" id="1076179"/>
    <lineage>
        <taxon>unclassified sequences</taxon>
        <taxon>metagenomes</taxon>
        <taxon>ecological metagenomes</taxon>
    </lineage>
</organism>